<evidence type="ECO:0000256" key="1">
    <source>
        <dbReference type="SAM" id="MobiDB-lite"/>
    </source>
</evidence>
<evidence type="ECO:0000313" key="3">
    <source>
        <dbReference type="Proteomes" id="UP000887116"/>
    </source>
</evidence>
<sequence>MMTDTDSDMDAQSVYSDISINSNTSSTNALRLLMPPNARKFSDCKKRSWIISQVQNLEIIITGYTKLESLPKCPANDELLQMTMKQKKEAIRKRELMVSELAVIPPCIDPDCPDHTVLKPKNSDPDLKTKPPQKRKGMKTDKDGFVFPKKNRQADHPNQRS</sequence>
<feature type="region of interest" description="Disordered" evidence="1">
    <location>
        <begin position="114"/>
        <end position="161"/>
    </location>
</feature>
<comment type="caution">
    <text evidence="2">The sequence shown here is derived from an EMBL/GenBank/DDBJ whole genome shotgun (WGS) entry which is preliminary data.</text>
</comment>
<protein>
    <submittedName>
        <fullName evidence="2">Uncharacterized protein</fullName>
    </submittedName>
</protein>
<feature type="compositionally biased region" description="Basic and acidic residues" evidence="1">
    <location>
        <begin position="114"/>
        <end position="129"/>
    </location>
</feature>
<accession>A0A8X6G5D4</accession>
<name>A0A8X6G5D4_TRICU</name>
<organism evidence="2 3">
    <name type="scientific">Trichonephila clavata</name>
    <name type="common">Joro spider</name>
    <name type="synonym">Nephila clavata</name>
    <dbReference type="NCBI Taxonomy" id="2740835"/>
    <lineage>
        <taxon>Eukaryota</taxon>
        <taxon>Metazoa</taxon>
        <taxon>Ecdysozoa</taxon>
        <taxon>Arthropoda</taxon>
        <taxon>Chelicerata</taxon>
        <taxon>Arachnida</taxon>
        <taxon>Araneae</taxon>
        <taxon>Araneomorphae</taxon>
        <taxon>Entelegynae</taxon>
        <taxon>Araneoidea</taxon>
        <taxon>Nephilidae</taxon>
        <taxon>Trichonephila</taxon>
    </lineage>
</organism>
<gene>
    <name evidence="2" type="ORF">TNCT_64531</name>
</gene>
<dbReference type="AlphaFoldDB" id="A0A8X6G5D4"/>
<dbReference type="Proteomes" id="UP000887116">
    <property type="component" value="Unassembled WGS sequence"/>
</dbReference>
<feature type="compositionally biased region" description="Basic and acidic residues" evidence="1">
    <location>
        <begin position="152"/>
        <end position="161"/>
    </location>
</feature>
<dbReference type="EMBL" id="BMAO01004634">
    <property type="protein sequence ID" value="GFQ95993.1"/>
    <property type="molecule type" value="Genomic_DNA"/>
</dbReference>
<reference evidence="2" key="1">
    <citation type="submission" date="2020-07" db="EMBL/GenBank/DDBJ databases">
        <title>Multicomponent nature underlies the extraordinary mechanical properties of spider dragline silk.</title>
        <authorList>
            <person name="Kono N."/>
            <person name="Nakamura H."/>
            <person name="Mori M."/>
            <person name="Yoshida Y."/>
            <person name="Ohtoshi R."/>
            <person name="Malay A.D."/>
            <person name="Moran D.A.P."/>
            <person name="Tomita M."/>
            <person name="Numata K."/>
            <person name="Arakawa K."/>
        </authorList>
    </citation>
    <scope>NUCLEOTIDE SEQUENCE</scope>
</reference>
<proteinExistence type="predicted"/>
<keyword evidence="3" id="KW-1185">Reference proteome</keyword>
<evidence type="ECO:0000313" key="2">
    <source>
        <dbReference type="EMBL" id="GFQ95993.1"/>
    </source>
</evidence>